<dbReference type="Gene3D" id="3.40.960.10">
    <property type="entry name" value="VSR Endonuclease"/>
    <property type="match status" value="1"/>
</dbReference>
<name>A0A7T2GKZ5_9SPHN</name>
<dbReference type="InterPro" id="IPR011335">
    <property type="entry name" value="Restrct_endonuc-II-like"/>
</dbReference>
<dbReference type="InterPro" id="IPR047216">
    <property type="entry name" value="Endonuclease_DUF559_bact"/>
</dbReference>
<proteinExistence type="predicted"/>
<dbReference type="PANTHER" id="PTHR38590:SF1">
    <property type="entry name" value="BLL0828 PROTEIN"/>
    <property type="match status" value="1"/>
</dbReference>
<dbReference type="GO" id="GO:0004519">
    <property type="term" value="F:endonuclease activity"/>
    <property type="evidence" value="ECO:0007669"/>
    <property type="project" value="UniProtKB-KW"/>
</dbReference>
<evidence type="ECO:0000313" key="2">
    <source>
        <dbReference type="EMBL" id="QPQ55752.1"/>
    </source>
</evidence>
<evidence type="ECO:0000313" key="3">
    <source>
        <dbReference type="Proteomes" id="UP000594873"/>
    </source>
</evidence>
<dbReference type="Pfam" id="PF04480">
    <property type="entry name" value="DUF559"/>
    <property type="match status" value="1"/>
</dbReference>
<gene>
    <name evidence="2" type="ORF">IC614_03950</name>
</gene>
<dbReference type="KEGG" id="sflv:IC614_03950"/>
<dbReference type="CDD" id="cd01038">
    <property type="entry name" value="Endonuclease_DUF559"/>
    <property type="match status" value="1"/>
</dbReference>
<feature type="domain" description="DUF559" evidence="1">
    <location>
        <begin position="9"/>
        <end position="113"/>
    </location>
</feature>
<reference evidence="2 3" key="1">
    <citation type="submission" date="2020-11" db="EMBL/GenBank/DDBJ databases">
        <title>Genome seq and assembly of Sphingosinicella sp.</title>
        <authorList>
            <person name="Chhetri G."/>
        </authorList>
    </citation>
    <scope>NUCLEOTIDE SEQUENCE [LARGE SCALE GENOMIC DNA]</scope>
    <source>
        <strain evidence="2 3">UDD2</strain>
    </source>
</reference>
<dbReference type="RefSeq" id="WP_200972506.1">
    <property type="nucleotide sequence ID" value="NZ_CP065592.1"/>
</dbReference>
<dbReference type="InterPro" id="IPR007569">
    <property type="entry name" value="DUF559"/>
</dbReference>
<dbReference type="AlphaFoldDB" id="A0A7T2GKZ5"/>
<organism evidence="2 3">
    <name type="scientific">Allosphingosinicella flava</name>
    <dbReference type="NCBI Taxonomy" id="2771430"/>
    <lineage>
        <taxon>Bacteria</taxon>
        <taxon>Pseudomonadati</taxon>
        <taxon>Pseudomonadota</taxon>
        <taxon>Alphaproteobacteria</taxon>
        <taxon>Sphingomonadales</taxon>
        <taxon>Sphingomonadaceae</taxon>
        <taxon>Allosphingosinicella</taxon>
    </lineage>
</organism>
<evidence type="ECO:0000259" key="1">
    <source>
        <dbReference type="Pfam" id="PF04480"/>
    </source>
</evidence>
<dbReference type="EMBL" id="CP065592">
    <property type="protein sequence ID" value="QPQ55752.1"/>
    <property type="molecule type" value="Genomic_DNA"/>
</dbReference>
<accession>A0A7T2GKZ5</accession>
<dbReference type="PANTHER" id="PTHR38590">
    <property type="entry name" value="BLL0828 PROTEIN"/>
    <property type="match status" value="1"/>
</dbReference>
<keyword evidence="2" id="KW-0540">Nuclease</keyword>
<keyword evidence="2" id="KW-0255">Endonuclease</keyword>
<protein>
    <submittedName>
        <fullName evidence="2">Endonuclease domain-containing protein</fullName>
    </submittedName>
</protein>
<keyword evidence="3" id="KW-1185">Reference proteome</keyword>
<dbReference type="SUPFAM" id="SSF52980">
    <property type="entry name" value="Restriction endonuclease-like"/>
    <property type="match status" value="1"/>
</dbReference>
<sequence length="129" mass="14522">MALFKPRPTKIARTLRNNATPAEKLLWRHLSGRQLAGFKFSRQMPVAGYVTDFMCREARLIIELDGGQHALAVERDEIRTKAIETEGFRVIRFWNNDVLERTEGVLLEIKRVLGPCPPPAPPACGRGGL</sequence>
<dbReference type="Proteomes" id="UP000594873">
    <property type="component" value="Chromosome"/>
</dbReference>
<keyword evidence="2" id="KW-0378">Hydrolase</keyword>